<reference evidence="3" key="1">
    <citation type="submission" date="2021-01" db="EMBL/GenBank/DDBJ databases">
        <title>Whole genome shotgun sequence of Actinoplanes rishiriensis NBRC 108556.</title>
        <authorList>
            <person name="Komaki H."/>
            <person name="Tamura T."/>
        </authorList>
    </citation>
    <scope>NUCLEOTIDE SEQUENCE</scope>
    <source>
        <strain evidence="3">NBRC 108556</strain>
    </source>
</reference>
<evidence type="ECO:0000313" key="3">
    <source>
        <dbReference type="EMBL" id="GIF00335.1"/>
    </source>
</evidence>
<comment type="caution">
    <text evidence="3">The sequence shown here is derived from an EMBL/GenBank/DDBJ whole genome shotgun (WGS) entry which is preliminary data.</text>
</comment>
<protein>
    <submittedName>
        <fullName evidence="3">Peptidoglycan-binding protein</fullName>
    </submittedName>
</protein>
<dbReference type="InterPro" id="IPR036365">
    <property type="entry name" value="PGBD-like_sf"/>
</dbReference>
<dbReference type="RefSeq" id="WP_203788051.1">
    <property type="nucleotide sequence ID" value="NZ_BOMV01000082.1"/>
</dbReference>
<evidence type="ECO:0000259" key="2">
    <source>
        <dbReference type="Pfam" id="PF01471"/>
    </source>
</evidence>
<keyword evidence="1" id="KW-0732">Signal</keyword>
<dbReference type="Gene3D" id="1.10.101.10">
    <property type="entry name" value="PGBD-like superfamily/PGBD"/>
    <property type="match status" value="1"/>
</dbReference>
<dbReference type="InterPro" id="IPR002477">
    <property type="entry name" value="Peptidoglycan-bd-like"/>
</dbReference>
<dbReference type="Proteomes" id="UP000636960">
    <property type="component" value="Unassembled WGS sequence"/>
</dbReference>
<dbReference type="GO" id="GO:1990281">
    <property type="term" value="C:efflux pump complex"/>
    <property type="evidence" value="ECO:0007669"/>
    <property type="project" value="TreeGrafter"/>
</dbReference>
<dbReference type="InterPro" id="IPR036366">
    <property type="entry name" value="PGBDSf"/>
</dbReference>
<keyword evidence="4" id="KW-1185">Reference proteome</keyword>
<sequence>MRKLLAAGAVAALAVAAFVLFGQPEAKAPAAAASVDTADITRETLIDRENHDGSLGHGDSSTITGRAAGTITWLPAAGSTIARGKALYRIDNEPVVLLYGKLPAYRELRSGAEGADVLQFERNLWALGLRGFTVDDEYTSATASAVREWQDDLGVPETGRVDNGRIAYAASSIRVEALTSQNGADVQPGTELFTVTGTRLVATVELDMDSQRLARRGAAVDVTLPDDKTVSGKITGVTTTVQEGQGDQPDSTLIKVTVGFTDAPQGLDDASVTIGFTTTRREDVLTVPVAALLARAEGGYGVQVVEGDATRIVAVETGLFADGKVEIEGAGLAPGMKVGMPA</sequence>
<proteinExistence type="predicted"/>
<dbReference type="Pfam" id="PF01471">
    <property type="entry name" value="PG_binding_1"/>
    <property type="match status" value="1"/>
</dbReference>
<dbReference type="SUPFAM" id="SSF47090">
    <property type="entry name" value="PGBD-like"/>
    <property type="match status" value="1"/>
</dbReference>
<evidence type="ECO:0000256" key="1">
    <source>
        <dbReference type="SAM" id="SignalP"/>
    </source>
</evidence>
<dbReference type="PANTHER" id="PTHR30469:SF15">
    <property type="entry name" value="HLYD FAMILY OF SECRETION PROTEINS"/>
    <property type="match status" value="1"/>
</dbReference>
<name>A0A919K650_9ACTN</name>
<feature type="signal peptide" evidence="1">
    <location>
        <begin position="1"/>
        <end position="22"/>
    </location>
</feature>
<accession>A0A919K650</accession>
<dbReference type="AlphaFoldDB" id="A0A919K650"/>
<gene>
    <name evidence="3" type="ORF">Ari01nite_77990</name>
</gene>
<feature type="chain" id="PRO_5038976043" evidence="1">
    <location>
        <begin position="23"/>
        <end position="342"/>
    </location>
</feature>
<feature type="domain" description="Peptidoglycan binding-like" evidence="2">
    <location>
        <begin position="114"/>
        <end position="163"/>
    </location>
</feature>
<organism evidence="3 4">
    <name type="scientific">Paractinoplanes rishiriensis</name>
    <dbReference type="NCBI Taxonomy" id="1050105"/>
    <lineage>
        <taxon>Bacteria</taxon>
        <taxon>Bacillati</taxon>
        <taxon>Actinomycetota</taxon>
        <taxon>Actinomycetes</taxon>
        <taxon>Micromonosporales</taxon>
        <taxon>Micromonosporaceae</taxon>
        <taxon>Paractinoplanes</taxon>
    </lineage>
</organism>
<dbReference type="PANTHER" id="PTHR30469">
    <property type="entry name" value="MULTIDRUG RESISTANCE PROTEIN MDTA"/>
    <property type="match status" value="1"/>
</dbReference>
<dbReference type="GO" id="GO:0015562">
    <property type="term" value="F:efflux transmembrane transporter activity"/>
    <property type="evidence" value="ECO:0007669"/>
    <property type="project" value="TreeGrafter"/>
</dbReference>
<dbReference type="EMBL" id="BOMV01000082">
    <property type="protein sequence ID" value="GIF00335.1"/>
    <property type="molecule type" value="Genomic_DNA"/>
</dbReference>
<evidence type="ECO:0000313" key="4">
    <source>
        <dbReference type="Proteomes" id="UP000636960"/>
    </source>
</evidence>
<dbReference type="Gene3D" id="2.40.420.20">
    <property type="match status" value="1"/>
</dbReference>